<keyword evidence="11" id="KW-0511">Multifunctional enzyme</keyword>
<evidence type="ECO:0000256" key="6">
    <source>
        <dbReference type="ARBA" id="ARBA00022679"/>
    </source>
</evidence>
<reference evidence="16" key="1">
    <citation type="submission" date="2019-06" db="EMBL/GenBank/DDBJ databases">
        <authorList>
            <person name="Murdoch R.W."/>
            <person name="Fathepure B."/>
        </authorList>
    </citation>
    <scope>NUCLEOTIDE SEQUENCE</scope>
</reference>
<evidence type="ECO:0000259" key="14">
    <source>
        <dbReference type="Pfam" id="PF00294"/>
    </source>
</evidence>
<dbReference type="InterPro" id="IPR004821">
    <property type="entry name" value="Cyt_trans-like"/>
</dbReference>
<comment type="function">
    <text evidence="2">Catalyzes the ADP transfer from ATP to D-glycero-beta-D-manno-heptose 1-phosphate, yielding ADP-D-glycero-beta-D-manno-heptose.</text>
</comment>
<evidence type="ECO:0000313" key="16">
    <source>
        <dbReference type="EMBL" id="QEA06793.1"/>
    </source>
</evidence>
<dbReference type="InterPro" id="IPR011611">
    <property type="entry name" value="PfkB_dom"/>
</dbReference>
<name>A0A5B8RFK9_9ZZZZ</name>
<dbReference type="PANTHER" id="PTHR46969:SF1">
    <property type="entry name" value="BIFUNCTIONAL PROTEIN HLDE"/>
    <property type="match status" value="1"/>
</dbReference>
<dbReference type="Pfam" id="PF00294">
    <property type="entry name" value="PfkB"/>
    <property type="match status" value="1"/>
</dbReference>
<dbReference type="NCBIfam" id="NF008454">
    <property type="entry name" value="PRK11316.1"/>
    <property type="match status" value="1"/>
</dbReference>
<feature type="domain" description="Cytidyltransferase-like" evidence="15">
    <location>
        <begin position="343"/>
        <end position="469"/>
    </location>
</feature>
<comment type="catalytic activity">
    <reaction evidence="13">
        <text>D-glycero-beta-D-manno-heptose 1-phosphate + ATP + H(+) = ADP-D-glycero-beta-D-manno-heptose + diphosphate</text>
        <dbReference type="Rhea" id="RHEA:27465"/>
        <dbReference type="ChEBI" id="CHEBI:15378"/>
        <dbReference type="ChEBI" id="CHEBI:30616"/>
        <dbReference type="ChEBI" id="CHEBI:33019"/>
        <dbReference type="ChEBI" id="CHEBI:59967"/>
        <dbReference type="ChEBI" id="CHEBI:61593"/>
        <dbReference type="EC" id="2.7.7.70"/>
    </reaction>
</comment>
<dbReference type="EC" id="2.7.7.70" evidence="5"/>
<dbReference type="Gene3D" id="3.40.50.620">
    <property type="entry name" value="HUPs"/>
    <property type="match status" value="1"/>
</dbReference>
<dbReference type="GO" id="GO:0033785">
    <property type="term" value="F:heptose 7-phosphate kinase activity"/>
    <property type="evidence" value="ECO:0007669"/>
    <property type="project" value="TreeGrafter"/>
</dbReference>
<dbReference type="GO" id="GO:0016773">
    <property type="term" value="F:phosphotransferase activity, alcohol group as acceptor"/>
    <property type="evidence" value="ECO:0007669"/>
    <property type="project" value="InterPro"/>
</dbReference>
<keyword evidence="6" id="KW-0808">Transferase</keyword>
<protein>
    <recommendedName>
        <fullName evidence="5">D-glycero-beta-D-manno-heptose 1-phosphate adenylyltransferase</fullName>
        <ecNumber evidence="5">2.7.7.70</ecNumber>
    </recommendedName>
</protein>
<evidence type="ECO:0000256" key="5">
    <source>
        <dbReference type="ARBA" id="ARBA00012519"/>
    </source>
</evidence>
<dbReference type="InterPro" id="IPR029056">
    <property type="entry name" value="Ribokinase-like"/>
</dbReference>
<dbReference type="InterPro" id="IPR011913">
    <property type="entry name" value="RfaE_dom_I"/>
</dbReference>
<dbReference type="CDD" id="cd01172">
    <property type="entry name" value="RfaE_like"/>
    <property type="match status" value="1"/>
</dbReference>
<dbReference type="InterPro" id="IPR011914">
    <property type="entry name" value="RfaE_dom_II"/>
</dbReference>
<comment type="function">
    <text evidence="1">Catalyzes the phosphorylation of D-glycero-D-manno-heptose 7-phosphate at the C-1 position to selectively form D-glycero-beta-D-manno-heptose-1,7-bisphosphate.</text>
</comment>
<dbReference type="NCBIfam" id="TIGR02199">
    <property type="entry name" value="rfaE_dom_II"/>
    <property type="match status" value="1"/>
</dbReference>
<accession>A0A5B8RFK9</accession>
<dbReference type="SUPFAM" id="SSF53613">
    <property type="entry name" value="Ribokinase-like"/>
    <property type="match status" value="1"/>
</dbReference>
<evidence type="ECO:0000256" key="4">
    <source>
        <dbReference type="ARBA" id="ARBA00011738"/>
    </source>
</evidence>
<gene>
    <name evidence="16" type="primary">hldE_1</name>
    <name evidence="16" type="ORF">KBTEX_03134</name>
</gene>
<dbReference type="HAMAP" id="MF_01603">
    <property type="entry name" value="HldE"/>
    <property type="match status" value="1"/>
</dbReference>
<evidence type="ECO:0000256" key="7">
    <source>
        <dbReference type="ARBA" id="ARBA00022695"/>
    </source>
</evidence>
<dbReference type="FunFam" id="3.40.50.620:FF:000028">
    <property type="entry name" value="Bifunctional protein HldE"/>
    <property type="match status" value="1"/>
</dbReference>
<dbReference type="Pfam" id="PF01467">
    <property type="entry name" value="CTP_transf_like"/>
    <property type="match status" value="1"/>
</dbReference>
<comment type="subunit">
    <text evidence="4">Homodimer.</text>
</comment>
<dbReference type="InterPro" id="IPR023030">
    <property type="entry name" value="Bifunc_HldE"/>
</dbReference>
<evidence type="ECO:0000256" key="3">
    <source>
        <dbReference type="ARBA" id="ARBA00004713"/>
    </source>
</evidence>
<evidence type="ECO:0000259" key="15">
    <source>
        <dbReference type="Pfam" id="PF01467"/>
    </source>
</evidence>
<feature type="domain" description="Carbohydrate kinase PfkB" evidence="14">
    <location>
        <begin position="21"/>
        <end position="302"/>
    </location>
</feature>
<evidence type="ECO:0000256" key="2">
    <source>
        <dbReference type="ARBA" id="ARBA00003753"/>
    </source>
</evidence>
<evidence type="ECO:0000256" key="12">
    <source>
        <dbReference type="ARBA" id="ARBA00023277"/>
    </source>
</evidence>
<dbReference type="Gene3D" id="3.40.1190.20">
    <property type="match status" value="1"/>
</dbReference>
<keyword evidence="9" id="KW-0418">Kinase</keyword>
<dbReference type="FunFam" id="3.40.1190.20:FF:000002">
    <property type="entry name" value="Bifunctional protein HldE"/>
    <property type="match status" value="1"/>
</dbReference>
<keyword evidence="7" id="KW-0548">Nucleotidyltransferase</keyword>
<dbReference type="GO" id="GO:0033786">
    <property type="term" value="F:heptose-1-phosphate adenylyltransferase activity"/>
    <property type="evidence" value="ECO:0007669"/>
    <property type="project" value="TreeGrafter"/>
</dbReference>
<dbReference type="SUPFAM" id="SSF52374">
    <property type="entry name" value="Nucleotidylyl transferase"/>
    <property type="match status" value="1"/>
</dbReference>
<sequence>MRIPDFGDVTLLVAGDVMLDRYWHGDTGRISPEAPVPVVRIGASDDRPGGAANVALGLAALGCRARLAAPVGEDEAAGALDGCLAGAGVERHWVRRPGARTTTKLRVISQHQQMIRLDFEDGAAASSPLAAAEIAGALDGVRAVILSDYAKGALRDPQPLIRAARAAGCPVLVDPKRPDLEAYAGATVITPNRPEFERIVGHCGDEATLVARGRALLRELDIEALLLTRGEEGMTLLRRDGEPVHIPAQAHEVFDVTGAGDTVIAVLAAAVAAGESLAQAAALANLAAGVVVGKLGTATVTPAELHAALRHWAPVRTAEGVLDEPGLIAGVREARVQGQRLVMTNGCFDILHPGHVAYLEAAAALGDRLIVAVNDDDSVRRLKGEGRPVNPLGHRMAVLAGLAAVDWVVPFAEDTPARLIEAVAPDVLVKGGDYRVEDIAGHESVLARGGDVRILPLLEGYSTTDIVTRLGR</sequence>
<evidence type="ECO:0000256" key="10">
    <source>
        <dbReference type="ARBA" id="ARBA00022840"/>
    </source>
</evidence>
<dbReference type="PANTHER" id="PTHR46969">
    <property type="entry name" value="BIFUNCTIONAL PROTEIN HLDE"/>
    <property type="match status" value="1"/>
</dbReference>
<evidence type="ECO:0000256" key="1">
    <source>
        <dbReference type="ARBA" id="ARBA00002319"/>
    </source>
</evidence>
<evidence type="ECO:0000256" key="11">
    <source>
        <dbReference type="ARBA" id="ARBA00023268"/>
    </source>
</evidence>
<evidence type="ECO:0000256" key="13">
    <source>
        <dbReference type="ARBA" id="ARBA00047428"/>
    </source>
</evidence>
<dbReference type="UniPathway" id="UPA00958"/>
<dbReference type="GO" id="GO:0005524">
    <property type="term" value="F:ATP binding"/>
    <property type="evidence" value="ECO:0007669"/>
    <property type="project" value="UniProtKB-KW"/>
</dbReference>
<dbReference type="NCBIfam" id="TIGR00125">
    <property type="entry name" value="cyt_tran_rel"/>
    <property type="match status" value="1"/>
</dbReference>
<dbReference type="InterPro" id="IPR002173">
    <property type="entry name" value="Carboh/pur_kinase_PfkB_CS"/>
</dbReference>
<dbReference type="AlphaFoldDB" id="A0A5B8RFK9"/>
<dbReference type="InterPro" id="IPR014729">
    <property type="entry name" value="Rossmann-like_a/b/a_fold"/>
</dbReference>
<proteinExistence type="inferred from homology"/>
<evidence type="ECO:0000256" key="8">
    <source>
        <dbReference type="ARBA" id="ARBA00022741"/>
    </source>
</evidence>
<comment type="pathway">
    <text evidence="3">Bacterial outer membrane biogenesis; LPS core biosynthesis.</text>
</comment>
<dbReference type="EMBL" id="MN079171">
    <property type="protein sequence ID" value="QEA06793.1"/>
    <property type="molecule type" value="Genomic_DNA"/>
</dbReference>
<organism evidence="16">
    <name type="scientific">uncultured organism</name>
    <dbReference type="NCBI Taxonomy" id="155900"/>
    <lineage>
        <taxon>unclassified sequences</taxon>
        <taxon>environmental samples</taxon>
    </lineage>
</organism>
<keyword evidence="8" id="KW-0547">Nucleotide-binding</keyword>
<dbReference type="NCBIfam" id="TIGR02198">
    <property type="entry name" value="rfaE_dom_I"/>
    <property type="match status" value="1"/>
</dbReference>
<keyword evidence="12" id="KW-0119">Carbohydrate metabolism</keyword>
<keyword evidence="10" id="KW-0067">ATP-binding</keyword>
<evidence type="ECO:0000256" key="9">
    <source>
        <dbReference type="ARBA" id="ARBA00022777"/>
    </source>
</evidence>
<dbReference type="PROSITE" id="PS00583">
    <property type="entry name" value="PFKB_KINASES_1"/>
    <property type="match status" value="1"/>
</dbReference>